<keyword evidence="1" id="KW-0472">Membrane</keyword>
<organism evidence="2 3">
    <name type="scientific">Enterococcus cecorum</name>
    <dbReference type="NCBI Taxonomy" id="44008"/>
    <lineage>
        <taxon>Bacteria</taxon>
        <taxon>Bacillati</taxon>
        <taxon>Bacillota</taxon>
        <taxon>Bacilli</taxon>
        <taxon>Lactobacillales</taxon>
        <taxon>Enterococcaceae</taxon>
        <taxon>Enterococcus</taxon>
    </lineage>
</organism>
<evidence type="ECO:0000256" key="1">
    <source>
        <dbReference type="SAM" id="Phobius"/>
    </source>
</evidence>
<comment type="caution">
    <text evidence="2">The sequence shown here is derived from an EMBL/GenBank/DDBJ whole genome shotgun (WGS) entry which is preliminary data.</text>
</comment>
<evidence type="ECO:0000313" key="2">
    <source>
        <dbReference type="EMBL" id="OUQ09499.1"/>
    </source>
</evidence>
<feature type="transmembrane region" description="Helical" evidence="1">
    <location>
        <begin position="60"/>
        <end position="81"/>
    </location>
</feature>
<protein>
    <submittedName>
        <fullName evidence="2">Uncharacterized protein</fullName>
    </submittedName>
</protein>
<dbReference type="EMBL" id="NFLC01000022">
    <property type="protein sequence ID" value="OUQ09499.1"/>
    <property type="molecule type" value="Genomic_DNA"/>
</dbReference>
<accession>A0A1Y4QW27</accession>
<name>A0A1Y4QW27_9ENTE</name>
<sequence>MFKFKSKAKKEKSTVHKLSSSLSKYKDSLMTDFHKQKQYFASEESDSDWNNKRFEYEQEFLNKLLVFVGVLAILLAIYATFVAK</sequence>
<keyword evidence="1" id="KW-1133">Transmembrane helix</keyword>
<keyword evidence="1" id="KW-0812">Transmembrane</keyword>
<dbReference type="Proteomes" id="UP000196074">
    <property type="component" value="Unassembled WGS sequence"/>
</dbReference>
<dbReference type="RefSeq" id="WP_087215733.1">
    <property type="nucleotide sequence ID" value="NZ_NFLC01000022.1"/>
</dbReference>
<reference evidence="3" key="1">
    <citation type="submission" date="2017-04" db="EMBL/GenBank/DDBJ databases">
        <title>Function of individual gut microbiota members based on whole genome sequencing of pure cultures obtained from chicken caecum.</title>
        <authorList>
            <person name="Medvecky M."/>
            <person name="Cejkova D."/>
            <person name="Polansky O."/>
            <person name="Karasova D."/>
            <person name="Kubasova T."/>
            <person name="Cizek A."/>
            <person name="Rychlik I."/>
        </authorList>
    </citation>
    <scope>NUCLEOTIDE SEQUENCE [LARGE SCALE GENOMIC DNA]</scope>
    <source>
        <strain evidence="3">An144</strain>
    </source>
</reference>
<dbReference type="AlphaFoldDB" id="A0A1Y4QW27"/>
<evidence type="ECO:0000313" key="3">
    <source>
        <dbReference type="Proteomes" id="UP000196074"/>
    </source>
</evidence>
<proteinExistence type="predicted"/>
<gene>
    <name evidence="2" type="ORF">B5E88_09905</name>
</gene>